<organism evidence="2 3">
    <name type="scientific">Datura stramonium</name>
    <name type="common">Jimsonweed</name>
    <name type="synonym">Common thornapple</name>
    <dbReference type="NCBI Taxonomy" id="4076"/>
    <lineage>
        <taxon>Eukaryota</taxon>
        <taxon>Viridiplantae</taxon>
        <taxon>Streptophyta</taxon>
        <taxon>Embryophyta</taxon>
        <taxon>Tracheophyta</taxon>
        <taxon>Spermatophyta</taxon>
        <taxon>Magnoliopsida</taxon>
        <taxon>eudicotyledons</taxon>
        <taxon>Gunneridae</taxon>
        <taxon>Pentapetalae</taxon>
        <taxon>asterids</taxon>
        <taxon>lamiids</taxon>
        <taxon>Solanales</taxon>
        <taxon>Solanaceae</taxon>
        <taxon>Solanoideae</taxon>
        <taxon>Datureae</taxon>
        <taxon>Datura</taxon>
    </lineage>
</organism>
<reference evidence="2 3" key="1">
    <citation type="journal article" date="2021" name="BMC Genomics">
        <title>Datura genome reveals duplications of psychoactive alkaloid biosynthetic genes and high mutation rate following tissue culture.</title>
        <authorList>
            <person name="Rajewski A."/>
            <person name="Carter-House D."/>
            <person name="Stajich J."/>
            <person name="Litt A."/>
        </authorList>
    </citation>
    <scope>NUCLEOTIDE SEQUENCE [LARGE SCALE GENOMIC DNA]</scope>
    <source>
        <strain evidence="2">AR-01</strain>
    </source>
</reference>
<name>A0ABS8TQ72_DATST</name>
<accession>A0ABS8TQ72</accession>
<comment type="caution">
    <text evidence="2">The sequence shown here is derived from an EMBL/GenBank/DDBJ whole genome shotgun (WGS) entry which is preliminary data.</text>
</comment>
<protein>
    <submittedName>
        <fullName evidence="2">Uncharacterized protein</fullName>
    </submittedName>
</protein>
<keyword evidence="3" id="KW-1185">Reference proteome</keyword>
<feature type="region of interest" description="Disordered" evidence="1">
    <location>
        <begin position="1"/>
        <end position="42"/>
    </location>
</feature>
<dbReference type="Proteomes" id="UP000823775">
    <property type="component" value="Unassembled WGS sequence"/>
</dbReference>
<feature type="compositionally biased region" description="Polar residues" evidence="1">
    <location>
        <begin position="22"/>
        <end position="33"/>
    </location>
</feature>
<feature type="non-terminal residue" evidence="2">
    <location>
        <position position="1"/>
    </location>
</feature>
<evidence type="ECO:0000256" key="1">
    <source>
        <dbReference type="SAM" id="MobiDB-lite"/>
    </source>
</evidence>
<feature type="compositionally biased region" description="Low complexity" evidence="1">
    <location>
        <begin position="9"/>
        <end position="21"/>
    </location>
</feature>
<sequence>GDPFHPRVLLPTPLPLDTHPPQATNTADLVSQHQPPPGIGNSPIIHRRLRAALILGRSTITCTLALAQ</sequence>
<gene>
    <name evidence="2" type="ORF">HAX54_014578</name>
</gene>
<evidence type="ECO:0000313" key="3">
    <source>
        <dbReference type="Proteomes" id="UP000823775"/>
    </source>
</evidence>
<proteinExistence type="predicted"/>
<dbReference type="EMBL" id="JACEIK010001907">
    <property type="protein sequence ID" value="MCD7473031.1"/>
    <property type="molecule type" value="Genomic_DNA"/>
</dbReference>
<evidence type="ECO:0000313" key="2">
    <source>
        <dbReference type="EMBL" id="MCD7473031.1"/>
    </source>
</evidence>